<dbReference type="PANTHER" id="PTHR43133:SF51">
    <property type="entry name" value="RNA POLYMERASE SIGMA FACTOR"/>
    <property type="match status" value="1"/>
</dbReference>
<dbReference type="EMBL" id="SSMQ01000021">
    <property type="protein sequence ID" value="TKD05303.1"/>
    <property type="molecule type" value="Genomic_DNA"/>
</dbReference>
<dbReference type="InterPro" id="IPR013325">
    <property type="entry name" value="RNA_pol_sigma_r2"/>
</dbReference>
<dbReference type="RefSeq" id="WP_136930851.1">
    <property type="nucleotide sequence ID" value="NZ_SSMQ01000021.1"/>
</dbReference>
<dbReference type="Gene3D" id="1.10.10.10">
    <property type="entry name" value="Winged helix-like DNA-binding domain superfamily/Winged helix DNA-binding domain"/>
    <property type="match status" value="1"/>
</dbReference>
<dbReference type="PANTHER" id="PTHR43133">
    <property type="entry name" value="RNA POLYMERASE ECF-TYPE SIGMA FACTO"/>
    <property type="match status" value="1"/>
</dbReference>
<evidence type="ECO:0000256" key="5">
    <source>
        <dbReference type="SAM" id="MobiDB-lite"/>
    </source>
</evidence>
<dbReference type="AlphaFoldDB" id="A0A4U1JA61"/>
<evidence type="ECO:0000313" key="7">
    <source>
        <dbReference type="EMBL" id="TKD05303.1"/>
    </source>
</evidence>
<dbReference type="InterPro" id="IPR014284">
    <property type="entry name" value="RNA_pol_sigma-70_dom"/>
</dbReference>
<dbReference type="InterPro" id="IPR039425">
    <property type="entry name" value="RNA_pol_sigma-70-like"/>
</dbReference>
<evidence type="ECO:0000313" key="8">
    <source>
        <dbReference type="Proteomes" id="UP000309215"/>
    </source>
</evidence>
<dbReference type="InterPro" id="IPR013324">
    <property type="entry name" value="RNA_pol_sigma_r3/r4-like"/>
</dbReference>
<dbReference type="GO" id="GO:0006352">
    <property type="term" value="P:DNA-templated transcription initiation"/>
    <property type="evidence" value="ECO:0007669"/>
    <property type="project" value="InterPro"/>
</dbReference>
<dbReference type="SUPFAM" id="SSF88946">
    <property type="entry name" value="Sigma2 domain of RNA polymerase sigma factors"/>
    <property type="match status" value="1"/>
</dbReference>
<keyword evidence="2" id="KW-0805">Transcription regulation</keyword>
<dbReference type="Pfam" id="PF08281">
    <property type="entry name" value="Sigma70_r4_2"/>
    <property type="match status" value="1"/>
</dbReference>
<gene>
    <name evidence="7" type="ORF">E8A74_21130</name>
</gene>
<dbReference type="InterPro" id="IPR036388">
    <property type="entry name" value="WH-like_DNA-bd_sf"/>
</dbReference>
<proteinExistence type="inferred from homology"/>
<evidence type="ECO:0000256" key="1">
    <source>
        <dbReference type="ARBA" id="ARBA00010641"/>
    </source>
</evidence>
<dbReference type="NCBIfam" id="TIGR02937">
    <property type="entry name" value="sigma70-ECF"/>
    <property type="match status" value="1"/>
</dbReference>
<evidence type="ECO:0000256" key="2">
    <source>
        <dbReference type="ARBA" id="ARBA00023015"/>
    </source>
</evidence>
<feature type="domain" description="RNA polymerase sigma factor 70 region 4 type 2" evidence="6">
    <location>
        <begin position="168"/>
        <end position="211"/>
    </location>
</feature>
<accession>A0A4U1JA61</accession>
<dbReference type="GO" id="GO:0003677">
    <property type="term" value="F:DNA binding"/>
    <property type="evidence" value="ECO:0007669"/>
    <property type="project" value="InterPro"/>
</dbReference>
<dbReference type="Proteomes" id="UP000309215">
    <property type="component" value="Unassembled WGS sequence"/>
</dbReference>
<dbReference type="GO" id="GO:0016987">
    <property type="term" value="F:sigma factor activity"/>
    <property type="evidence" value="ECO:0007669"/>
    <property type="project" value="UniProtKB-KW"/>
</dbReference>
<evidence type="ECO:0000256" key="4">
    <source>
        <dbReference type="ARBA" id="ARBA00023163"/>
    </source>
</evidence>
<evidence type="ECO:0000256" key="3">
    <source>
        <dbReference type="ARBA" id="ARBA00023082"/>
    </source>
</evidence>
<dbReference type="Gene3D" id="1.10.1740.10">
    <property type="match status" value="1"/>
</dbReference>
<sequence length="290" mass="31937">MPPVDVAPSGVPWKDHNRRIMGPKALSSMSVEELLRHAREGDEAALEALIHRSGPMLAKRASRHRSRVEPGGARPSDIAQETALRAWSRFASFTGTTEAEWFVWLERILHSRAEQSARHARRKKRDAGGARPLDSSVATTAPTPDQSPSQAAAEKENWKRLLGRVYDLPEDQRDAIWFRLMEALPVAEVARRMGKTETSVAGLLQRACKTLRSNMAEGSSEDAGERTGRASTSSEAASALLVYLRRRDAGEQVENAAFVAAHPDCADELQEILHWIERIQSLRPAAAPGA</sequence>
<keyword evidence="8" id="KW-1185">Reference proteome</keyword>
<feature type="compositionally biased region" description="Polar residues" evidence="5">
    <location>
        <begin position="136"/>
        <end position="150"/>
    </location>
</feature>
<keyword evidence="3" id="KW-0731">Sigma factor</keyword>
<feature type="region of interest" description="Disordered" evidence="5">
    <location>
        <begin position="115"/>
        <end position="154"/>
    </location>
</feature>
<organism evidence="7 8">
    <name type="scientific">Polyangium fumosum</name>
    <dbReference type="NCBI Taxonomy" id="889272"/>
    <lineage>
        <taxon>Bacteria</taxon>
        <taxon>Pseudomonadati</taxon>
        <taxon>Myxococcota</taxon>
        <taxon>Polyangia</taxon>
        <taxon>Polyangiales</taxon>
        <taxon>Polyangiaceae</taxon>
        <taxon>Polyangium</taxon>
    </lineage>
</organism>
<protein>
    <submittedName>
        <fullName evidence="7">Sigma-70 family RNA polymerase sigma factor</fullName>
    </submittedName>
</protein>
<dbReference type="OrthoDB" id="265297at2"/>
<comment type="similarity">
    <text evidence="1">Belongs to the sigma-70 factor family. ECF subfamily.</text>
</comment>
<evidence type="ECO:0000259" key="6">
    <source>
        <dbReference type="Pfam" id="PF08281"/>
    </source>
</evidence>
<dbReference type="SUPFAM" id="SSF88659">
    <property type="entry name" value="Sigma3 and sigma4 domains of RNA polymerase sigma factors"/>
    <property type="match status" value="1"/>
</dbReference>
<reference evidence="7 8" key="1">
    <citation type="submission" date="2019-04" db="EMBL/GenBank/DDBJ databases">
        <authorList>
            <person name="Li Y."/>
            <person name="Wang J."/>
        </authorList>
    </citation>
    <scope>NUCLEOTIDE SEQUENCE [LARGE SCALE GENOMIC DNA]</scope>
    <source>
        <strain evidence="7 8">DSM 14668</strain>
    </source>
</reference>
<dbReference type="InterPro" id="IPR013249">
    <property type="entry name" value="RNA_pol_sigma70_r4_t2"/>
</dbReference>
<comment type="caution">
    <text evidence="7">The sequence shown here is derived from an EMBL/GenBank/DDBJ whole genome shotgun (WGS) entry which is preliminary data.</text>
</comment>
<name>A0A4U1JA61_9BACT</name>
<keyword evidence="4" id="KW-0804">Transcription</keyword>